<keyword evidence="10" id="KW-1185">Reference proteome</keyword>
<proteinExistence type="inferred from homology"/>
<dbReference type="PANTHER" id="PTHR30151:SF20">
    <property type="entry name" value="ABC TRANSPORTER PERMEASE PROTEIN HI_0355-RELATED"/>
    <property type="match status" value="1"/>
</dbReference>
<keyword evidence="2 7" id="KW-0813">Transport</keyword>
<comment type="caution">
    <text evidence="9">The sequence shown here is derived from an EMBL/GenBank/DDBJ whole genome shotgun (WGS) entry which is preliminary data.</text>
</comment>
<evidence type="ECO:0000313" key="10">
    <source>
        <dbReference type="Proteomes" id="UP000542353"/>
    </source>
</evidence>
<evidence type="ECO:0000256" key="4">
    <source>
        <dbReference type="ARBA" id="ARBA00022692"/>
    </source>
</evidence>
<feature type="transmembrane region" description="Helical" evidence="7">
    <location>
        <begin position="120"/>
        <end position="139"/>
    </location>
</feature>
<dbReference type="GO" id="GO:0005886">
    <property type="term" value="C:plasma membrane"/>
    <property type="evidence" value="ECO:0007669"/>
    <property type="project" value="UniProtKB-SubCell"/>
</dbReference>
<feature type="domain" description="ABC transmembrane type-1" evidence="8">
    <location>
        <begin position="54"/>
        <end position="234"/>
    </location>
</feature>
<name>A0A7W7Z8F5_9BRAD</name>
<feature type="transmembrane region" description="Helical" evidence="7">
    <location>
        <begin position="58"/>
        <end position="80"/>
    </location>
</feature>
<evidence type="ECO:0000256" key="3">
    <source>
        <dbReference type="ARBA" id="ARBA00022475"/>
    </source>
</evidence>
<dbReference type="Proteomes" id="UP000542353">
    <property type="component" value="Unassembled WGS sequence"/>
</dbReference>
<keyword evidence="5 7" id="KW-1133">Transmembrane helix</keyword>
<dbReference type="GO" id="GO:0055085">
    <property type="term" value="P:transmembrane transport"/>
    <property type="evidence" value="ECO:0007669"/>
    <property type="project" value="InterPro"/>
</dbReference>
<dbReference type="SUPFAM" id="SSF161098">
    <property type="entry name" value="MetI-like"/>
    <property type="match status" value="1"/>
</dbReference>
<reference evidence="9 10" key="1">
    <citation type="submission" date="2020-08" db="EMBL/GenBank/DDBJ databases">
        <title>Genomic Encyclopedia of Type Strains, Phase IV (KMG-IV): sequencing the most valuable type-strain genomes for metagenomic binning, comparative biology and taxonomic classification.</title>
        <authorList>
            <person name="Goeker M."/>
        </authorList>
    </citation>
    <scope>NUCLEOTIDE SEQUENCE [LARGE SCALE GENOMIC DNA]</scope>
    <source>
        <strain evidence="9 10">DSM 12706</strain>
    </source>
</reference>
<dbReference type="InterPro" id="IPR000515">
    <property type="entry name" value="MetI-like"/>
</dbReference>
<gene>
    <name evidence="9" type="ORF">HNR60_004745</name>
</gene>
<dbReference type="PROSITE" id="PS50928">
    <property type="entry name" value="ABC_TM1"/>
    <property type="match status" value="1"/>
</dbReference>
<dbReference type="EMBL" id="JACHIH010000054">
    <property type="protein sequence ID" value="MBB5049960.1"/>
    <property type="molecule type" value="Genomic_DNA"/>
</dbReference>
<dbReference type="CDD" id="cd06261">
    <property type="entry name" value="TM_PBP2"/>
    <property type="match status" value="1"/>
</dbReference>
<dbReference type="Gene3D" id="1.10.3720.10">
    <property type="entry name" value="MetI-like"/>
    <property type="match status" value="1"/>
</dbReference>
<evidence type="ECO:0000256" key="7">
    <source>
        <dbReference type="RuleBase" id="RU363032"/>
    </source>
</evidence>
<dbReference type="InterPro" id="IPR035906">
    <property type="entry name" value="MetI-like_sf"/>
</dbReference>
<dbReference type="PANTHER" id="PTHR30151">
    <property type="entry name" value="ALKANE SULFONATE ABC TRANSPORTER-RELATED, MEMBRANE SUBUNIT"/>
    <property type="match status" value="1"/>
</dbReference>
<dbReference type="Pfam" id="PF00528">
    <property type="entry name" value="BPD_transp_1"/>
    <property type="match status" value="1"/>
</dbReference>
<evidence type="ECO:0000256" key="2">
    <source>
        <dbReference type="ARBA" id="ARBA00022448"/>
    </source>
</evidence>
<keyword evidence="6 7" id="KW-0472">Membrane</keyword>
<keyword evidence="3" id="KW-1003">Cell membrane</keyword>
<feature type="transmembrane region" description="Helical" evidence="7">
    <location>
        <begin position="92"/>
        <end position="114"/>
    </location>
</feature>
<feature type="transmembrane region" description="Helical" evidence="7">
    <location>
        <begin position="183"/>
        <end position="203"/>
    </location>
</feature>
<protein>
    <submittedName>
        <fullName evidence="9">NitT/TauT family transport system permease protein</fullName>
    </submittedName>
</protein>
<feature type="transmembrane region" description="Helical" evidence="7">
    <location>
        <begin position="215"/>
        <end position="234"/>
    </location>
</feature>
<dbReference type="AlphaFoldDB" id="A0A7W7Z8F5"/>
<sequence length="251" mass="26851">MRGSNLKALLVLLLFVGFWQFACSAVKIDRFVLPSPLDIVHAIQAYGPQLLEQSTRTLWVTLTGLGIAVVVGIPLGLVVGASRNVHDSVYPLMVGFNAVPKVALLPILVVWFGVGAYTAVVTAFALAVFPIVVNLAIAIRTIEPEIQDVLRSLGATRTQILIKIGLPRSLPYFFASLKVSVTLAFVGSVLAETVAGSAGVGYLMMAASARFDLPLVFAGLFAIAAMSVAIYYAVEWFERRTTGWANRGGRA</sequence>
<organism evidence="9 10">
    <name type="scientific">Rhodopseudomonas rhenobacensis</name>
    <dbReference type="NCBI Taxonomy" id="87461"/>
    <lineage>
        <taxon>Bacteria</taxon>
        <taxon>Pseudomonadati</taxon>
        <taxon>Pseudomonadota</taxon>
        <taxon>Alphaproteobacteria</taxon>
        <taxon>Hyphomicrobiales</taxon>
        <taxon>Nitrobacteraceae</taxon>
        <taxon>Rhodopseudomonas</taxon>
    </lineage>
</organism>
<dbReference type="RefSeq" id="WP_184262749.1">
    <property type="nucleotide sequence ID" value="NZ_JACHIH010000054.1"/>
</dbReference>
<evidence type="ECO:0000256" key="6">
    <source>
        <dbReference type="ARBA" id="ARBA00023136"/>
    </source>
</evidence>
<keyword evidence="4 7" id="KW-0812">Transmembrane</keyword>
<evidence type="ECO:0000256" key="5">
    <source>
        <dbReference type="ARBA" id="ARBA00022989"/>
    </source>
</evidence>
<accession>A0A7W7Z8F5</accession>
<evidence type="ECO:0000256" key="1">
    <source>
        <dbReference type="ARBA" id="ARBA00004651"/>
    </source>
</evidence>
<comment type="similarity">
    <text evidence="7">Belongs to the binding-protein-dependent transport system permease family.</text>
</comment>
<evidence type="ECO:0000259" key="8">
    <source>
        <dbReference type="PROSITE" id="PS50928"/>
    </source>
</evidence>
<evidence type="ECO:0000313" key="9">
    <source>
        <dbReference type="EMBL" id="MBB5049960.1"/>
    </source>
</evidence>
<comment type="subcellular location">
    <subcellularLocation>
        <location evidence="1 7">Cell membrane</location>
        <topology evidence="1 7">Multi-pass membrane protein</topology>
    </subcellularLocation>
</comment>